<dbReference type="STRING" id="735517.SAMN05444272_3686"/>
<proteinExistence type="predicted"/>
<dbReference type="Proteomes" id="UP000186002">
    <property type="component" value="Unassembled WGS sequence"/>
</dbReference>
<dbReference type="RefSeq" id="WP_073014764.1">
    <property type="nucleotide sequence ID" value="NZ_FRBW01000004.1"/>
</dbReference>
<reference evidence="2 3" key="1">
    <citation type="submission" date="2016-11" db="EMBL/GenBank/DDBJ databases">
        <authorList>
            <person name="Jaros S."/>
            <person name="Januszkiewicz K."/>
            <person name="Wedrychowicz H."/>
        </authorList>
    </citation>
    <scope>NUCLEOTIDE SEQUENCE [LARGE SCALE GENOMIC DNA]</scope>
    <source>
        <strain evidence="2 3">DSM 22153</strain>
    </source>
</reference>
<evidence type="ECO:0000313" key="2">
    <source>
        <dbReference type="EMBL" id="SHM98091.1"/>
    </source>
</evidence>
<keyword evidence="3" id="KW-1185">Reference proteome</keyword>
<dbReference type="SUPFAM" id="SSF55729">
    <property type="entry name" value="Acyl-CoA N-acyltransferases (Nat)"/>
    <property type="match status" value="1"/>
</dbReference>
<keyword evidence="2" id="KW-0808">Transferase</keyword>
<sequence>MTGETAQGLRNRFEDAPVTLETLVCDPCLPGEELGHWQELADRSLDPNPFFGPEFLIPFLEDTGRKGVRLAVIRDSQTGRWLMAAPVGRRKLGFVLKAASLWATEYGPLGVPLIAPEAPEETCGLFAGHVARLTGLPLVAFPYLPLNSLSAGRIVEGVPGVRIAHEAVRAAHDGGELGAAQFAGAYTVRRRKEFSRLIRRLEDKGTLEFRSLSGAEAVPAFEQFLQLEASGWKGTRGSALLSHPETVRFARTMIASKARGDGVRIDGVFLSGEPIAMLVLLIDGGRAFSWKIAYDEAYARYSPGAQATLFALERSLVDPSITGGDSLAVPGHKMIEPLWRGRMSYGTLLCAVGPAGTLMRGLGRLDLAAEQGLRRMARKLLRR</sequence>
<dbReference type="GO" id="GO:0016740">
    <property type="term" value="F:transferase activity"/>
    <property type="evidence" value="ECO:0007669"/>
    <property type="project" value="UniProtKB-KW"/>
</dbReference>
<dbReference type="EMBL" id="FRBW01000004">
    <property type="protein sequence ID" value="SHM98091.1"/>
    <property type="molecule type" value="Genomic_DNA"/>
</dbReference>
<accession>A0A1M7N3P4</accession>
<dbReference type="OrthoDB" id="213519at2"/>
<dbReference type="Pfam" id="PF13480">
    <property type="entry name" value="Acetyltransf_6"/>
    <property type="match status" value="1"/>
</dbReference>
<organism evidence="2 3">
    <name type="scientific">Roseibium suaedae</name>
    <dbReference type="NCBI Taxonomy" id="735517"/>
    <lineage>
        <taxon>Bacteria</taxon>
        <taxon>Pseudomonadati</taxon>
        <taxon>Pseudomonadota</taxon>
        <taxon>Alphaproteobacteria</taxon>
        <taxon>Hyphomicrobiales</taxon>
        <taxon>Stappiaceae</taxon>
        <taxon>Roseibium</taxon>
    </lineage>
</organism>
<evidence type="ECO:0000259" key="1">
    <source>
        <dbReference type="Pfam" id="PF13480"/>
    </source>
</evidence>
<protein>
    <submittedName>
        <fullName evidence="2">Acetyltransferase (GNAT) domain-containing protein</fullName>
    </submittedName>
</protein>
<dbReference type="InterPro" id="IPR016181">
    <property type="entry name" value="Acyl_CoA_acyltransferase"/>
</dbReference>
<gene>
    <name evidence="2" type="ORF">SAMN05444272_3686</name>
</gene>
<dbReference type="InterPro" id="IPR038740">
    <property type="entry name" value="BioF2-like_GNAT_dom"/>
</dbReference>
<feature type="domain" description="BioF2-like acetyltransferase" evidence="1">
    <location>
        <begin position="189"/>
        <end position="311"/>
    </location>
</feature>
<evidence type="ECO:0000313" key="3">
    <source>
        <dbReference type="Proteomes" id="UP000186002"/>
    </source>
</evidence>
<name>A0A1M7N3P4_9HYPH</name>
<dbReference type="AlphaFoldDB" id="A0A1M7N3P4"/>